<keyword evidence="3" id="KW-1185">Reference proteome</keyword>
<feature type="compositionally biased region" description="Pro residues" evidence="1">
    <location>
        <begin position="498"/>
        <end position="515"/>
    </location>
</feature>
<sequence length="671" mass="71952">MSGNPFRASLHLHSSPNPSATAVPPTTSFINPDDRAEEAREYEGRDTVAVHDAATRAKTKKSVRIESPTEIIPPHPVFHDVESPLYPASPHRQSYAHNLGSPPLSPPAALSDSFEDTGVDDARGPGEEDDKRRMNKVSKRSSGTPEGVLSPSGAPHNPFARTLASTESQETGGGEVEGQHRDRTSTERPQPPPPRASLDVEGFKNLLLTGITSPRSSGPPQQTAPTSNPVSASVFESSSSTDTSSGSRQSIFESPVVRDPNPETPRTSYEMAASDDEQVKPVGELNNKREKRKPPPAPKSRHGKLVSPRAPQTVAFESFAVTEPAVSPPSTAKGSRNSSEFKKPLPATPPIVSPQSSHIFPQDSMHDLPSIPDSKGSETSSLSDAAPAQKKVPPPVPLARRHSQLKSSTAENRSRSSSSLTISSQHSIDLPTLPPNLEEAPTSSPSSAPKAPSPSKVPPPPPPTRHRGAALATIGASSANSSSTELSTATRRPTVTSPTPPSSRRPTMPSEPPSPASGLARTSSMNSTRTSHRIVSNESTTSTTMPPPPPPPRRRQSGRSSLDKERPMPAPTTPTENRSTSMEYKRRSPDSKRRTSVASESSLKYEYAPVGATAEGSEQALYSPQEEKGEEKAREEKRKSVEQVTTASILDDMDRFQKEIEELRAKYRHAT</sequence>
<feature type="compositionally biased region" description="Polar residues" evidence="1">
    <location>
        <begin position="12"/>
        <end position="30"/>
    </location>
</feature>
<dbReference type="AlphaFoldDB" id="A0A6A6S2E2"/>
<feature type="compositionally biased region" description="Pro residues" evidence="1">
    <location>
        <begin position="451"/>
        <end position="463"/>
    </location>
</feature>
<feature type="region of interest" description="Disordered" evidence="1">
    <location>
        <begin position="1"/>
        <end position="644"/>
    </location>
</feature>
<organism evidence="2 3">
    <name type="scientific">Massarina eburnea CBS 473.64</name>
    <dbReference type="NCBI Taxonomy" id="1395130"/>
    <lineage>
        <taxon>Eukaryota</taxon>
        <taxon>Fungi</taxon>
        <taxon>Dikarya</taxon>
        <taxon>Ascomycota</taxon>
        <taxon>Pezizomycotina</taxon>
        <taxon>Dothideomycetes</taxon>
        <taxon>Pleosporomycetidae</taxon>
        <taxon>Pleosporales</taxon>
        <taxon>Massarineae</taxon>
        <taxon>Massarinaceae</taxon>
        <taxon>Massarina</taxon>
    </lineage>
</organism>
<feature type="compositionally biased region" description="Low complexity" evidence="1">
    <location>
        <begin position="441"/>
        <end position="450"/>
    </location>
</feature>
<dbReference type="OrthoDB" id="428854at2759"/>
<gene>
    <name evidence="2" type="ORF">P280DRAFT_314835</name>
</gene>
<evidence type="ECO:0000256" key="1">
    <source>
        <dbReference type="SAM" id="MobiDB-lite"/>
    </source>
</evidence>
<feature type="compositionally biased region" description="Polar residues" evidence="1">
    <location>
        <begin position="573"/>
        <end position="582"/>
    </location>
</feature>
<feature type="compositionally biased region" description="Basic and acidic residues" evidence="1">
    <location>
        <begin position="32"/>
        <end position="55"/>
    </location>
</feature>
<feature type="compositionally biased region" description="Basic and acidic residues" evidence="1">
    <location>
        <begin position="583"/>
        <end position="593"/>
    </location>
</feature>
<accession>A0A6A6S2E2</accession>
<name>A0A6A6S2E2_9PLEO</name>
<feature type="compositionally biased region" description="Polar residues" evidence="1">
    <location>
        <begin position="520"/>
        <end position="538"/>
    </location>
</feature>
<feature type="compositionally biased region" description="Basic residues" evidence="1">
    <location>
        <begin position="289"/>
        <end position="304"/>
    </location>
</feature>
<feature type="compositionally biased region" description="Polar residues" evidence="1">
    <location>
        <begin position="210"/>
        <end position="226"/>
    </location>
</feature>
<dbReference type="Proteomes" id="UP000799753">
    <property type="component" value="Unassembled WGS sequence"/>
</dbReference>
<feature type="compositionally biased region" description="Polar residues" evidence="1">
    <location>
        <begin position="328"/>
        <end position="338"/>
    </location>
</feature>
<feature type="compositionally biased region" description="Basic and acidic residues" evidence="1">
    <location>
        <begin position="120"/>
        <end position="132"/>
    </location>
</feature>
<feature type="compositionally biased region" description="Low complexity" evidence="1">
    <location>
        <begin position="227"/>
        <end position="251"/>
    </location>
</feature>
<feature type="compositionally biased region" description="Low complexity" evidence="1">
    <location>
        <begin position="472"/>
        <end position="497"/>
    </location>
</feature>
<reference evidence="2" key="1">
    <citation type="journal article" date="2020" name="Stud. Mycol.">
        <title>101 Dothideomycetes genomes: a test case for predicting lifestyles and emergence of pathogens.</title>
        <authorList>
            <person name="Haridas S."/>
            <person name="Albert R."/>
            <person name="Binder M."/>
            <person name="Bloem J."/>
            <person name="Labutti K."/>
            <person name="Salamov A."/>
            <person name="Andreopoulos B."/>
            <person name="Baker S."/>
            <person name="Barry K."/>
            <person name="Bills G."/>
            <person name="Bluhm B."/>
            <person name="Cannon C."/>
            <person name="Castanera R."/>
            <person name="Culley D."/>
            <person name="Daum C."/>
            <person name="Ezra D."/>
            <person name="Gonzalez J."/>
            <person name="Henrissat B."/>
            <person name="Kuo A."/>
            <person name="Liang C."/>
            <person name="Lipzen A."/>
            <person name="Lutzoni F."/>
            <person name="Magnuson J."/>
            <person name="Mondo S."/>
            <person name="Nolan M."/>
            <person name="Ohm R."/>
            <person name="Pangilinan J."/>
            <person name="Park H.-J."/>
            <person name="Ramirez L."/>
            <person name="Alfaro M."/>
            <person name="Sun H."/>
            <person name="Tritt A."/>
            <person name="Yoshinaga Y."/>
            <person name="Zwiers L.-H."/>
            <person name="Turgeon B."/>
            <person name="Goodwin S."/>
            <person name="Spatafora J."/>
            <person name="Crous P."/>
            <person name="Grigoriev I."/>
        </authorList>
    </citation>
    <scope>NUCLEOTIDE SEQUENCE</scope>
    <source>
        <strain evidence="2">CBS 473.64</strain>
    </source>
</reference>
<proteinExistence type="predicted"/>
<feature type="compositionally biased region" description="Basic and acidic residues" evidence="1">
    <location>
        <begin position="625"/>
        <end position="641"/>
    </location>
</feature>
<feature type="compositionally biased region" description="Low complexity" evidence="1">
    <location>
        <begin position="407"/>
        <end position="427"/>
    </location>
</feature>
<feature type="compositionally biased region" description="Basic and acidic residues" evidence="1">
    <location>
        <begin position="177"/>
        <end position="186"/>
    </location>
</feature>
<protein>
    <submittedName>
        <fullName evidence="2">Uncharacterized protein</fullName>
    </submittedName>
</protein>
<evidence type="ECO:0000313" key="2">
    <source>
        <dbReference type="EMBL" id="KAF2641497.1"/>
    </source>
</evidence>
<evidence type="ECO:0000313" key="3">
    <source>
        <dbReference type="Proteomes" id="UP000799753"/>
    </source>
</evidence>
<dbReference type="EMBL" id="MU006783">
    <property type="protein sequence ID" value="KAF2641497.1"/>
    <property type="molecule type" value="Genomic_DNA"/>
</dbReference>